<dbReference type="InterPro" id="IPR006914">
    <property type="entry name" value="VENN_dom"/>
</dbReference>
<keyword evidence="2" id="KW-0800">Toxin</keyword>
<keyword evidence="3" id="KW-1266">Target cell cytoplasm</keyword>
<reference evidence="8 9" key="1">
    <citation type="submission" date="2018-05" db="EMBL/GenBank/DDBJ databases">
        <title>Genomic Encyclopedia of Type Strains, Phase IV (KMG-V): Genome sequencing to study the core and pangenomes of soil and plant-associated prokaryotes.</title>
        <authorList>
            <person name="Whitman W."/>
        </authorList>
    </citation>
    <scope>NUCLEOTIDE SEQUENCE [LARGE SCALE GENOMIC DNA]</scope>
    <source>
        <strain evidence="8 9">PNG 92-11</strain>
    </source>
</reference>
<evidence type="ECO:0000256" key="5">
    <source>
        <dbReference type="SAM" id="MobiDB-lite"/>
    </source>
</evidence>
<comment type="subcellular location">
    <subcellularLocation>
        <location evidence="1">Target cell</location>
        <location evidence="1">Target cell cytoplasm</location>
    </subcellularLocation>
</comment>
<protein>
    <submittedName>
        <fullName evidence="8">VENN motif-containing pre-toxin protein</fullName>
    </submittedName>
</protein>
<evidence type="ECO:0000259" key="7">
    <source>
        <dbReference type="Pfam" id="PF21726"/>
    </source>
</evidence>
<comment type="caution">
    <text evidence="8">The sequence shown here is derived from an EMBL/GenBank/DDBJ whole genome shotgun (WGS) entry which is preliminary data.</text>
</comment>
<evidence type="ECO:0000256" key="1">
    <source>
        <dbReference type="ARBA" id="ARBA00004219"/>
    </source>
</evidence>
<dbReference type="EMBL" id="QGHE01000009">
    <property type="protein sequence ID" value="PWJ77774.1"/>
    <property type="molecule type" value="Genomic_DNA"/>
</dbReference>
<evidence type="ECO:0000256" key="2">
    <source>
        <dbReference type="ARBA" id="ARBA00022656"/>
    </source>
</evidence>
<evidence type="ECO:0000256" key="4">
    <source>
        <dbReference type="ARBA" id="ARBA00023026"/>
    </source>
</evidence>
<evidence type="ECO:0000313" key="8">
    <source>
        <dbReference type="EMBL" id="PWJ77774.1"/>
    </source>
</evidence>
<feature type="region of interest" description="Disordered" evidence="5">
    <location>
        <begin position="341"/>
        <end position="364"/>
    </location>
</feature>
<feature type="domain" description="VENN motif-containing" evidence="6">
    <location>
        <begin position="48"/>
        <end position="97"/>
    </location>
</feature>
<evidence type="ECO:0000256" key="3">
    <source>
        <dbReference type="ARBA" id="ARBA00022913"/>
    </source>
</evidence>
<evidence type="ECO:0000313" key="9">
    <source>
        <dbReference type="Proteomes" id="UP000245996"/>
    </source>
</evidence>
<name>A0ABD6XMS5_ENTAG</name>
<evidence type="ECO:0000259" key="6">
    <source>
        <dbReference type="Pfam" id="PF04829"/>
    </source>
</evidence>
<organism evidence="8 9">
    <name type="scientific">Enterobacter agglomerans</name>
    <name type="common">Erwinia herbicola</name>
    <name type="synonym">Pantoea agglomerans</name>
    <dbReference type="NCBI Taxonomy" id="549"/>
    <lineage>
        <taxon>Bacteria</taxon>
        <taxon>Pseudomonadati</taxon>
        <taxon>Pseudomonadota</taxon>
        <taxon>Gammaproteobacteria</taxon>
        <taxon>Enterobacterales</taxon>
        <taxon>Erwiniaceae</taxon>
        <taxon>Pantoea</taxon>
        <taxon>Pantoea agglomerans group</taxon>
    </lineage>
</organism>
<dbReference type="Pfam" id="PF21726">
    <property type="entry name" value="DUF6862"/>
    <property type="match status" value="1"/>
</dbReference>
<dbReference type="InterPro" id="IPR049271">
    <property type="entry name" value="DUF6862"/>
</dbReference>
<proteinExistence type="predicted"/>
<feature type="domain" description="DUF6862" evidence="7">
    <location>
        <begin position="106"/>
        <end position="167"/>
    </location>
</feature>
<keyword evidence="4" id="KW-0843">Virulence</keyword>
<accession>A0ABD6XMS5</accession>
<gene>
    <name evidence="8" type="ORF">C7430_10992</name>
</gene>
<dbReference type="AlphaFoldDB" id="A0ABD6XMS5"/>
<dbReference type="Proteomes" id="UP000245996">
    <property type="component" value="Unassembled WGS sequence"/>
</dbReference>
<sequence>MQNALTTDSSRILKRLGDGYYEQRLVRDQIIQLGEYIAQQMYPGVKREDLSEEQRQTISALGTLAAGLAGGVAGDSASGAVAGAQAGKNAVENNALHAPDEKKRQDAKWSLPYLEGEKKQQAEQLISDLDAKDKAFDVALDSACKGLSSAACQGMRQELAAMGKSYSEQLDGQYTGNMGSVYKEGKGQVDALIWQYATADAKAERDANVNRIAENWGVSKETADGLYTTMAGVHTAAAIGGAIYGMKGESVPVAKPNGSETYFRVEGGGSGTKTSQNRISANADGSVTINTGCSGQLCVSTNGPNHASYYLINKRADGSVVVFEVNAALHKKIMDAAVPQKPIPGIPRDPNAPKIVDPNKGEPSVSLELPKVWDRLIEQNSSKARVLTKEEFMNEFGK</sequence>
<dbReference type="Pfam" id="PF04829">
    <property type="entry name" value="PT-VENN"/>
    <property type="match status" value="1"/>
</dbReference>
<dbReference type="GO" id="GO:0090729">
    <property type="term" value="F:toxin activity"/>
    <property type="evidence" value="ECO:0007669"/>
    <property type="project" value="UniProtKB-KW"/>
</dbReference>